<evidence type="ECO:0000256" key="1">
    <source>
        <dbReference type="SAM" id="SignalP"/>
    </source>
</evidence>
<dbReference type="Gene3D" id="2.130.10.10">
    <property type="entry name" value="YVTN repeat-like/Quinoprotein amine dehydrogenase"/>
    <property type="match status" value="1"/>
</dbReference>
<keyword evidence="3" id="KW-1185">Reference proteome</keyword>
<dbReference type="AlphaFoldDB" id="A0A8J6P6E1"/>
<protein>
    <submittedName>
        <fullName evidence="2">Glutaminyl-peptide cyclotransferase</fullName>
    </submittedName>
</protein>
<dbReference type="InterPro" id="IPR015943">
    <property type="entry name" value="WD40/YVTN_repeat-like_dom_sf"/>
</dbReference>
<feature type="signal peptide" evidence="1">
    <location>
        <begin position="1"/>
        <end position="29"/>
    </location>
</feature>
<feature type="chain" id="PRO_5035196325" evidence="1">
    <location>
        <begin position="30"/>
        <end position="366"/>
    </location>
</feature>
<comment type="caution">
    <text evidence="2">The sequence shown here is derived from an EMBL/GenBank/DDBJ whole genome shotgun (WGS) entry which is preliminary data.</text>
</comment>
<keyword evidence="1" id="KW-0732">Signal</keyword>
<organism evidence="2 3">
    <name type="scientific">Taishania pollutisoli</name>
    <dbReference type="NCBI Taxonomy" id="2766479"/>
    <lineage>
        <taxon>Bacteria</taxon>
        <taxon>Pseudomonadati</taxon>
        <taxon>Bacteroidota</taxon>
        <taxon>Flavobacteriia</taxon>
        <taxon>Flavobacteriales</taxon>
        <taxon>Crocinitomicaceae</taxon>
        <taxon>Taishania</taxon>
    </lineage>
</organism>
<proteinExistence type="predicted"/>
<dbReference type="PANTHER" id="PTHR31270:SF1">
    <property type="entry name" value="GLUTAMINYL-PEPTIDE CYCLOTRANSFERASE"/>
    <property type="match status" value="1"/>
</dbReference>
<dbReference type="Proteomes" id="UP000652681">
    <property type="component" value="Unassembled WGS sequence"/>
</dbReference>
<dbReference type="RefSeq" id="WP_163491509.1">
    <property type="nucleotide sequence ID" value="NZ_JACVEL010000005.1"/>
</dbReference>
<accession>A0A8J6P6E1</accession>
<dbReference type="PROSITE" id="PS51257">
    <property type="entry name" value="PROKAR_LIPOPROTEIN"/>
    <property type="match status" value="1"/>
</dbReference>
<dbReference type="InterPro" id="IPR007788">
    <property type="entry name" value="QCT"/>
</dbReference>
<gene>
    <name evidence="2" type="ORF">H9Y05_09665</name>
</gene>
<dbReference type="GO" id="GO:0016603">
    <property type="term" value="F:glutaminyl-peptide cyclotransferase activity"/>
    <property type="evidence" value="ECO:0007669"/>
    <property type="project" value="InterPro"/>
</dbReference>
<dbReference type="EMBL" id="JACVEL010000005">
    <property type="protein sequence ID" value="MBC9812737.1"/>
    <property type="molecule type" value="Genomic_DNA"/>
</dbReference>
<evidence type="ECO:0000313" key="3">
    <source>
        <dbReference type="Proteomes" id="UP000652681"/>
    </source>
</evidence>
<name>A0A8J6P6E1_9FLAO</name>
<dbReference type="InterPro" id="IPR011044">
    <property type="entry name" value="Quino_amine_DH_bsu"/>
</dbReference>
<dbReference type="SUPFAM" id="SSF50969">
    <property type="entry name" value="YVTN repeat-like/Quinoprotein amine dehydrogenase"/>
    <property type="match status" value="1"/>
</dbReference>
<dbReference type="PANTHER" id="PTHR31270">
    <property type="entry name" value="GLUTAMINYL-PEPTIDE CYCLOTRANSFERASE"/>
    <property type="match status" value="1"/>
</dbReference>
<reference evidence="2" key="1">
    <citation type="submission" date="2020-09" db="EMBL/GenBank/DDBJ databases">
        <title>Taishania pollutisoli gen. nov., sp. nov., Isolated from Tetrabromobisphenol A-Contaminated Soil.</title>
        <authorList>
            <person name="Chen Q."/>
        </authorList>
    </citation>
    <scope>NUCLEOTIDE SEQUENCE</scope>
    <source>
        <strain evidence="2">CZZ-1</strain>
    </source>
</reference>
<evidence type="ECO:0000313" key="2">
    <source>
        <dbReference type="EMBL" id="MBC9812737.1"/>
    </source>
</evidence>
<sequence length="366" mass="41444">MYRTFSTFKHYRFIHLVAFSLLLILVACEDEPEDFATFTFKENLGVPYNSEAEVEIEPLVDGLKLIELQIGDSIVSKWNNPGMKKVKYTLKSTDFGIGAKKIIVIAHNQNGEQFKDERTLRVLSDLQPELWAYEVLSTFPHNIANFTQGFEFSGDQLYESTGQRGESKIAKIDIATGNDLSKIGLDATHFGEGITIFGDTVYQLTWTTNKCFLYDRNTLQILPKEYTYQGEGWGLCNDGKYLIMSDGTERLTFRDPKTFAVVKTIEVYTHEQPVTRLNELEYIDGLIYANIWMTNNIAAIEPETGRVIGVIDGSTLVPIGRGKVGDVFNGIAYNKTQDAIYVTGKNWEKTIKIKLKDKYEKVIASN</sequence>
<dbReference type="Pfam" id="PF05096">
    <property type="entry name" value="Glu_cyclase_2"/>
    <property type="match status" value="1"/>
</dbReference>